<reference evidence="1 2" key="1">
    <citation type="submission" date="2017-06" db="EMBL/GenBank/DDBJ databases">
        <authorList>
            <consortium name="Pathogen Informatics"/>
        </authorList>
    </citation>
    <scope>NUCLEOTIDE SEQUENCE [LARGE SCALE GENOMIC DNA]</scope>
    <source>
        <strain evidence="1 2">NCTC12018</strain>
    </source>
</reference>
<dbReference type="Proteomes" id="UP000214973">
    <property type="component" value="Chromosome 1"/>
</dbReference>
<evidence type="ECO:0000313" key="1">
    <source>
        <dbReference type="EMBL" id="SNV61833.1"/>
    </source>
</evidence>
<accession>A0A239YTG4</accession>
<protein>
    <recommendedName>
        <fullName evidence="3">Glycosyl transferase</fullName>
    </recommendedName>
</protein>
<dbReference type="AlphaFoldDB" id="A0A239YTG4"/>
<dbReference type="InterPro" id="IPR029465">
    <property type="entry name" value="ATPgrasp_TupA"/>
</dbReference>
<name>A0A239YTG4_9FIRM</name>
<evidence type="ECO:0000313" key="2">
    <source>
        <dbReference type="Proteomes" id="UP000214973"/>
    </source>
</evidence>
<dbReference type="RefSeq" id="WP_095065705.1">
    <property type="nucleotide sequence ID" value="NZ_LT906470.1"/>
</dbReference>
<gene>
    <name evidence="1" type="ORF">SAMEA44547418_00700</name>
</gene>
<dbReference type="KEGG" id="vrm:44547418_00700"/>
<dbReference type="EMBL" id="LT906470">
    <property type="protein sequence ID" value="SNV61833.1"/>
    <property type="molecule type" value="Genomic_DNA"/>
</dbReference>
<sequence length="310" mass="36294">MQLSKLWKQGLSFLGDIHYRTRVLTKLGYYDKLSDSDFLKTVFPKYMDYPLDLENPKSFSEKLQWLKIHNRKPIHTKMVDKYEAKSFITEAVGADYVIPTIGVWDSVDDIDFDSLPPQFVLKCTHDSGGLVICKDRKTFDIEAAKKTLQKSLSRDYYRIAREWAYHDVPRRIIAEPYMAELGEKNLLDYKMFVFNGQPKLTIVCSDRFSKNGTKMNFYDLDWKPMKVGFRLHELAVPEFPRPQTFDDMLRVARILSKDCPFIRIDFYEINGHLYVGELTLFPGAGFEPFRSIDMDYEVGGWLDLETVHRS</sequence>
<dbReference type="Pfam" id="PF14305">
    <property type="entry name" value="ATPgrasp_TupA"/>
    <property type="match status" value="1"/>
</dbReference>
<keyword evidence="2" id="KW-1185">Reference proteome</keyword>
<proteinExistence type="predicted"/>
<organism evidence="1 2">
    <name type="scientific">Veillonella rodentium</name>
    <dbReference type="NCBI Taxonomy" id="248315"/>
    <lineage>
        <taxon>Bacteria</taxon>
        <taxon>Bacillati</taxon>
        <taxon>Bacillota</taxon>
        <taxon>Negativicutes</taxon>
        <taxon>Veillonellales</taxon>
        <taxon>Veillonellaceae</taxon>
        <taxon>Veillonella</taxon>
    </lineage>
</organism>
<evidence type="ECO:0008006" key="3">
    <source>
        <dbReference type="Google" id="ProtNLM"/>
    </source>
</evidence>